<name>A0ACC3MYD8_9PEZI</name>
<proteinExistence type="predicted"/>
<keyword evidence="2" id="KW-1185">Reference proteome</keyword>
<evidence type="ECO:0000313" key="2">
    <source>
        <dbReference type="Proteomes" id="UP001281147"/>
    </source>
</evidence>
<dbReference type="Proteomes" id="UP001281147">
    <property type="component" value="Unassembled WGS sequence"/>
</dbReference>
<reference evidence="1" key="1">
    <citation type="submission" date="2023-07" db="EMBL/GenBank/DDBJ databases">
        <title>Black Yeasts Isolated from many extreme environments.</title>
        <authorList>
            <person name="Coleine C."/>
            <person name="Stajich J.E."/>
            <person name="Selbmann L."/>
        </authorList>
    </citation>
    <scope>NUCLEOTIDE SEQUENCE</scope>
    <source>
        <strain evidence="1">CCFEE 5714</strain>
    </source>
</reference>
<sequence>MESREITHDIDRLSPTRLQHETVDWHGDDDPDNPFNWKLQKKWLVTLTACTGTFLVSLNTTGYTGASFAIAEHFNVRSSNAFDNSVWPVTAWNAGATIVPMILLPIGEAFGIRPVYLTSYILFTLFVIPQALAPNFATMIVSRFIAGSFGGTLQNIIDSGIADIWRDPRERDLPVTLFVFALVFGVTFGPVFGGLVAESLHWRWIFYIQLIIYGAFSPLVYFFMPETRGPVILAGRAKALQKRADDTLVITSSETPPPLSATRILQDAVIRPTHLLTTEPVIFFFTLWSAFAFGLVFISTQSTALVYSTTYGFTEPQTGLIQASACIGELIGCLACIPQNAYYLRSSRRNRQTPGKPIPEARLPLSVPASVFGLAAGLFWYGWASRPSIPWIIPTIGLGFTGFGIMLVIQAVGMYVTDAYARYAASAIAGIAFGENLFAAVLPLAAQAMYSRLGFAWASSLLGFVALALSCAPVVLLFKGESVRRRSKFMEQASYDG</sequence>
<gene>
    <name evidence="1" type="ORF">LTR37_012778</name>
</gene>
<organism evidence="1 2">
    <name type="scientific">Vermiconidia calcicola</name>
    <dbReference type="NCBI Taxonomy" id="1690605"/>
    <lineage>
        <taxon>Eukaryota</taxon>
        <taxon>Fungi</taxon>
        <taxon>Dikarya</taxon>
        <taxon>Ascomycota</taxon>
        <taxon>Pezizomycotina</taxon>
        <taxon>Dothideomycetes</taxon>
        <taxon>Dothideomycetidae</taxon>
        <taxon>Mycosphaerellales</taxon>
        <taxon>Extremaceae</taxon>
        <taxon>Vermiconidia</taxon>
    </lineage>
</organism>
<protein>
    <submittedName>
        <fullName evidence="1">Uncharacterized protein</fullName>
    </submittedName>
</protein>
<dbReference type="EMBL" id="JAUTXU010000120">
    <property type="protein sequence ID" value="KAK3706400.1"/>
    <property type="molecule type" value="Genomic_DNA"/>
</dbReference>
<comment type="caution">
    <text evidence="1">The sequence shown here is derived from an EMBL/GenBank/DDBJ whole genome shotgun (WGS) entry which is preliminary data.</text>
</comment>
<accession>A0ACC3MYD8</accession>
<evidence type="ECO:0000313" key="1">
    <source>
        <dbReference type="EMBL" id="KAK3706400.1"/>
    </source>
</evidence>